<reference evidence="1" key="1">
    <citation type="submission" date="2023-04" db="EMBL/GenBank/DDBJ databases">
        <title>A chromosome-level genome assembly of the parasitoid wasp Eretmocerus hayati.</title>
        <authorList>
            <person name="Zhong Y."/>
            <person name="Liu S."/>
            <person name="Liu Y."/>
        </authorList>
    </citation>
    <scope>NUCLEOTIDE SEQUENCE</scope>
    <source>
        <strain evidence="1">ZJU_SS_LIU_2023</strain>
    </source>
</reference>
<evidence type="ECO:0000313" key="1">
    <source>
        <dbReference type="EMBL" id="KAJ8686409.1"/>
    </source>
</evidence>
<protein>
    <submittedName>
        <fullName evidence="1">Uncharacterized protein</fullName>
    </submittedName>
</protein>
<comment type="caution">
    <text evidence="1">The sequence shown here is derived from an EMBL/GenBank/DDBJ whole genome shotgun (WGS) entry which is preliminary data.</text>
</comment>
<dbReference type="EMBL" id="CM056741">
    <property type="protein sequence ID" value="KAJ8686409.1"/>
    <property type="molecule type" value="Genomic_DNA"/>
</dbReference>
<evidence type="ECO:0000313" key="2">
    <source>
        <dbReference type="Proteomes" id="UP001239111"/>
    </source>
</evidence>
<gene>
    <name evidence="1" type="ORF">QAD02_022203</name>
</gene>
<dbReference type="Proteomes" id="UP001239111">
    <property type="component" value="Chromosome 1"/>
</dbReference>
<accession>A0ACC2PS39</accession>
<name>A0ACC2PS39_9HYME</name>
<organism evidence="1 2">
    <name type="scientific">Eretmocerus hayati</name>
    <dbReference type="NCBI Taxonomy" id="131215"/>
    <lineage>
        <taxon>Eukaryota</taxon>
        <taxon>Metazoa</taxon>
        <taxon>Ecdysozoa</taxon>
        <taxon>Arthropoda</taxon>
        <taxon>Hexapoda</taxon>
        <taxon>Insecta</taxon>
        <taxon>Pterygota</taxon>
        <taxon>Neoptera</taxon>
        <taxon>Endopterygota</taxon>
        <taxon>Hymenoptera</taxon>
        <taxon>Apocrita</taxon>
        <taxon>Proctotrupomorpha</taxon>
        <taxon>Chalcidoidea</taxon>
        <taxon>Aphelinidae</taxon>
        <taxon>Aphelininae</taxon>
        <taxon>Eretmocerus</taxon>
    </lineage>
</organism>
<sequence length="459" mass="50843">MFENDDWDIDAEYLEDFNVDEVLGNIRNDGKSVEKPRIDEVAKNGTPNAFESRTSVPEETVKRAGSDKVDITSRKNAILDIFKNASNSPKTSFPCASSSDLNQPSHSAKKPLTPTIKVIDNQPVVPNAENESGTERNRVSAFQPKAKSMMRVPEFSVATESSTKSKKIVAFSEVLIETRTEKSSCAPLPNCPSVALNESEIQNDSHTVSVSGEKKKSQNTPEESRKKTILDLLRSPVRKRVKVPRLKQAVVRRFPGPAGLLPDDLNESEVVELDSVDESRNDSDNKYSEVCSQNTKNLFTTGAWQLMTDDLPADFELYDIASIKEHALESTLSFKKVPYLAGIIQSIDYKPNDPHVVLKDLSGDVEAVIHHSICKLYPEALGVNIVVLLKNVGIFKTSKDHLFVIITHNNVVSMYSDEARLVETPLLQDLSNSNDDDLARGSPLSILDETENQASDEML</sequence>
<proteinExistence type="predicted"/>
<keyword evidence="2" id="KW-1185">Reference proteome</keyword>